<dbReference type="PROSITE" id="PS51257">
    <property type="entry name" value="PROKAR_LIPOPROTEIN"/>
    <property type="match status" value="1"/>
</dbReference>
<dbReference type="InterPro" id="IPR036779">
    <property type="entry name" value="LysM_dom_sf"/>
</dbReference>
<proteinExistence type="predicted"/>
<feature type="compositionally biased region" description="Low complexity" evidence="1">
    <location>
        <begin position="49"/>
        <end position="60"/>
    </location>
</feature>
<dbReference type="InterPro" id="IPR018392">
    <property type="entry name" value="LysM"/>
</dbReference>
<protein>
    <submittedName>
        <fullName evidence="4">Protein containing LysM domain</fullName>
    </submittedName>
</protein>
<evidence type="ECO:0000259" key="3">
    <source>
        <dbReference type="PROSITE" id="PS51782"/>
    </source>
</evidence>
<feature type="chain" id="PRO_5005817379" evidence="2">
    <location>
        <begin position="25"/>
        <end position="322"/>
    </location>
</feature>
<name>A0A0M8JPU7_9CHLR</name>
<dbReference type="CDD" id="cd00118">
    <property type="entry name" value="LysM"/>
    <property type="match status" value="1"/>
</dbReference>
<sequence length="322" mass="33526">MRPVWKSFGVLLLLAAAASCGPQASLTPAPPDMPTGTLAAYQTPTASQTPTPLTALSSTPIPQPSPTPRSHVIARGEDLGGIAYRYGVSVAAIVEANPGVDPRLLVVGTSLVIPPSAQSEALEDGILPSPTPVALRAGRVNCLRSAEGGAWCFAMLRNPGDQAVEGVSARMTVQAGEGGEVRSQSAELPLNRLPAGGRLPLMAYFPPPWETDGTVSVSVQSALPVGDGGGRYTEARLANESVTIRQDGLSAQVEGELEVGEGGASTLWVALVALDANGRVVGVRRWENETALAGGEKMAFRGVVYSLGQRIHRVIWEVEARP</sequence>
<gene>
    <name evidence="4" type="ORF">LSAC_03089</name>
</gene>
<reference evidence="4" key="1">
    <citation type="journal article" date="2015" name="Genome Announc.">
        <title>Draft Genome Sequences of Anaerolinea thermolimosa IMO-1, Bellilinea caldifistulae GOMI-1, Leptolinea tardivitalis YMTK-2, Levilinea saccharolytica KIBI-1, Longilinea arvoryzae KOME-1, Previously Described as Members of the Class Anaerolineae (Chloroflexi).</title>
        <authorList>
            <person name="Matsuura N."/>
            <person name="Tourlousse M.D."/>
            <person name="Ohashi A."/>
            <person name="Hugenholtz P."/>
            <person name="Sekiguchi Y."/>
        </authorList>
    </citation>
    <scope>NUCLEOTIDE SEQUENCE</scope>
    <source>
        <strain evidence="4">KIBI-1</strain>
    </source>
</reference>
<dbReference type="Pfam" id="PF01476">
    <property type="entry name" value="LysM"/>
    <property type="match status" value="1"/>
</dbReference>
<evidence type="ECO:0000256" key="2">
    <source>
        <dbReference type="SAM" id="SignalP"/>
    </source>
</evidence>
<feature type="region of interest" description="Disordered" evidence="1">
    <location>
        <begin position="43"/>
        <end position="69"/>
    </location>
</feature>
<dbReference type="RefSeq" id="WP_201778627.1">
    <property type="nucleotide sequence ID" value="NZ_BBXZ01000163.1"/>
</dbReference>
<dbReference type="AlphaFoldDB" id="A0A0M8JPU7"/>
<feature type="signal peptide" evidence="2">
    <location>
        <begin position="1"/>
        <end position="24"/>
    </location>
</feature>
<evidence type="ECO:0000256" key="1">
    <source>
        <dbReference type="SAM" id="MobiDB-lite"/>
    </source>
</evidence>
<dbReference type="Gene3D" id="3.10.350.10">
    <property type="entry name" value="LysM domain"/>
    <property type="match status" value="1"/>
</dbReference>
<dbReference type="PROSITE" id="PS51782">
    <property type="entry name" value="LYSM"/>
    <property type="match status" value="1"/>
</dbReference>
<dbReference type="EMBL" id="DF967975">
    <property type="protein sequence ID" value="GAP19189.1"/>
    <property type="molecule type" value="Genomic_DNA"/>
</dbReference>
<organism evidence="4">
    <name type="scientific">Levilinea saccharolytica</name>
    <dbReference type="NCBI Taxonomy" id="229921"/>
    <lineage>
        <taxon>Bacteria</taxon>
        <taxon>Bacillati</taxon>
        <taxon>Chloroflexota</taxon>
        <taxon>Anaerolineae</taxon>
        <taxon>Anaerolineales</taxon>
        <taxon>Anaerolineaceae</taxon>
        <taxon>Levilinea</taxon>
    </lineage>
</organism>
<accession>A0A0M8JPU7</accession>
<keyword evidence="2" id="KW-0732">Signal</keyword>
<evidence type="ECO:0000313" key="4">
    <source>
        <dbReference type="EMBL" id="GAP19189.1"/>
    </source>
</evidence>
<dbReference type="SUPFAM" id="SSF54106">
    <property type="entry name" value="LysM domain"/>
    <property type="match status" value="1"/>
</dbReference>
<dbReference type="SMART" id="SM00257">
    <property type="entry name" value="LysM"/>
    <property type="match status" value="1"/>
</dbReference>
<feature type="domain" description="LysM" evidence="3">
    <location>
        <begin position="69"/>
        <end position="113"/>
    </location>
</feature>